<dbReference type="InterPro" id="IPR023139">
    <property type="entry name" value="PBDC1-like_dom_sf"/>
</dbReference>
<evidence type="ECO:0000313" key="2">
    <source>
        <dbReference type="EMBL" id="GFS56623.1"/>
    </source>
</evidence>
<organism evidence="2 3">
    <name type="scientific">Nephila pilipes</name>
    <name type="common">Giant wood spider</name>
    <name type="synonym">Nephila maculata</name>
    <dbReference type="NCBI Taxonomy" id="299642"/>
    <lineage>
        <taxon>Eukaryota</taxon>
        <taxon>Metazoa</taxon>
        <taxon>Ecdysozoa</taxon>
        <taxon>Arthropoda</taxon>
        <taxon>Chelicerata</taxon>
        <taxon>Arachnida</taxon>
        <taxon>Araneae</taxon>
        <taxon>Araneomorphae</taxon>
        <taxon>Entelegynae</taxon>
        <taxon>Araneoidea</taxon>
        <taxon>Nephilidae</taxon>
        <taxon>Nephila</taxon>
    </lineage>
</organism>
<feature type="domain" description="Polysaccharide biosynthesis" evidence="1">
    <location>
        <begin position="26"/>
        <end position="150"/>
    </location>
</feature>
<dbReference type="InterPro" id="IPR021148">
    <property type="entry name" value="Polysacc_synth_dom"/>
</dbReference>
<dbReference type="EMBL" id="BMAW01046648">
    <property type="protein sequence ID" value="GFS56623.1"/>
    <property type="molecule type" value="Genomic_DNA"/>
</dbReference>
<dbReference type="Pfam" id="PF04669">
    <property type="entry name" value="PBDC1"/>
    <property type="match status" value="1"/>
</dbReference>
<protein>
    <submittedName>
        <fullName evidence="2">Protein PBDC1</fullName>
    </submittedName>
</protein>
<proteinExistence type="predicted"/>
<dbReference type="PANTHER" id="PTHR13410:SF9">
    <property type="entry name" value="PROTEIN PBDC1"/>
    <property type="match status" value="1"/>
</dbReference>
<accession>A0A8X6IRQ3</accession>
<dbReference type="GO" id="GO:0005737">
    <property type="term" value="C:cytoplasm"/>
    <property type="evidence" value="ECO:0007669"/>
    <property type="project" value="TreeGrafter"/>
</dbReference>
<dbReference type="InterPro" id="IPR008476">
    <property type="entry name" value="PBDC1_metazoa/fungi"/>
</dbReference>
<gene>
    <name evidence="2" type="primary">PBDC1</name>
    <name evidence="2" type="ORF">NPIL_633411</name>
</gene>
<keyword evidence="3" id="KW-1185">Reference proteome</keyword>
<dbReference type="Proteomes" id="UP000887013">
    <property type="component" value="Unassembled WGS sequence"/>
</dbReference>
<reference evidence="2" key="1">
    <citation type="submission" date="2020-08" db="EMBL/GenBank/DDBJ databases">
        <title>Multicomponent nature underlies the extraordinary mechanical properties of spider dragline silk.</title>
        <authorList>
            <person name="Kono N."/>
            <person name="Nakamura H."/>
            <person name="Mori M."/>
            <person name="Yoshida Y."/>
            <person name="Ohtoshi R."/>
            <person name="Malay A.D."/>
            <person name="Moran D.A.P."/>
            <person name="Tomita M."/>
            <person name="Numata K."/>
            <person name="Arakawa K."/>
        </authorList>
    </citation>
    <scope>NUCLEOTIDE SEQUENCE</scope>
</reference>
<dbReference type="OrthoDB" id="10248897at2759"/>
<comment type="caution">
    <text evidence="2">The sequence shown here is derived from an EMBL/GenBank/DDBJ whole genome shotgun (WGS) entry which is preliminary data.</text>
</comment>
<dbReference type="PANTHER" id="PTHR13410">
    <property type="entry name" value="PROTEIN PBDC1"/>
    <property type="match status" value="1"/>
</dbReference>
<sequence length="157" mass="18267">MDAATAESENSGSVFDAESYENNPEIELAWAEKAVEHMEIHFNLIISVPPEQLRLTPHDDLIYNAFMKEFPDFKLDVIDMDSMKSRESKKKWRSFCEKFRDIVEDSTFGTLVRIDCEKEYSEENSVLVVRIQFLAIEIARNRQGLNEKIRSLKRASN</sequence>
<name>A0A8X6IRQ3_NEPPI</name>
<evidence type="ECO:0000259" key="1">
    <source>
        <dbReference type="Pfam" id="PF04669"/>
    </source>
</evidence>
<dbReference type="AlphaFoldDB" id="A0A8X6IRQ3"/>
<dbReference type="Gene3D" id="1.10.3560.10">
    <property type="entry name" value="yst0336 like domain"/>
    <property type="match status" value="1"/>
</dbReference>
<evidence type="ECO:0000313" key="3">
    <source>
        <dbReference type="Proteomes" id="UP000887013"/>
    </source>
</evidence>